<proteinExistence type="predicted"/>
<evidence type="ECO:0000256" key="1">
    <source>
        <dbReference type="SAM" id="MobiDB-lite"/>
    </source>
</evidence>
<sequence>MNLPSILFRHPDDNRESSTSGYQSSPRPPRAMDVRDESPLPDTEPMSEFSETLAPPLFRTPRKSEVAAKEVEEDRQSYV</sequence>
<evidence type="ECO:0000313" key="2">
    <source>
        <dbReference type="EnsemblMetazoa" id="CJA11162.1"/>
    </source>
</evidence>
<evidence type="ECO:0000313" key="3">
    <source>
        <dbReference type="Proteomes" id="UP000005237"/>
    </source>
</evidence>
<keyword evidence="3" id="KW-1185">Reference proteome</keyword>
<organism evidence="2 3">
    <name type="scientific">Caenorhabditis japonica</name>
    <dbReference type="NCBI Taxonomy" id="281687"/>
    <lineage>
        <taxon>Eukaryota</taxon>
        <taxon>Metazoa</taxon>
        <taxon>Ecdysozoa</taxon>
        <taxon>Nematoda</taxon>
        <taxon>Chromadorea</taxon>
        <taxon>Rhabditida</taxon>
        <taxon>Rhabditina</taxon>
        <taxon>Rhabditomorpha</taxon>
        <taxon>Rhabditoidea</taxon>
        <taxon>Rhabditidae</taxon>
        <taxon>Peloderinae</taxon>
        <taxon>Caenorhabditis</taxon>
    </lineage>
</organism>
<dbReference type="EnsemblMetazoa" id="CJA11162.1">
    <property type="protein sequence ID" value="CJA11162.1"/>
    <property type="gene ID" value="WBGene00130366"/>
</dbReference>
<reference evidence="2" key="2">
    <citation type="submission" date="2022-06" db="UniProtKB">
        <authorList>
            <consortium name="EnsemblMetazoa"/>
        </authorList>
    </citation>
    <scope>IDENTIFICATION</scope>
    <source>
        <strain evidence="2">DF5081</strain>
    </source>
</reference>
<protein>
    <submittedName>
        <fullName evidence="2">Uncharacterized protein</fullName>
    </submittedName>
</protein>
<dbReference type="AlphaFoldDB" id="A0A8R1I0H9"/>
<dbReference type="Proteomes" id="UP000005237">
    <property type="component" value="Unassembled WGS sequence"/>
</dbReference>
<reference evidence="3" key="1">
    <citation type="submission" date="2010-08" db="EMBL/GenBank/DDBJ databases">
        <authorList>
            <consortium name="Caenorhabditis japonica Sequencing Consortium"/>
            <person name="Wilson R.K."/>
        </authorList>
    </citation>
    <scope>NUCLEOTIDE SEQUENCE [LARGE SCALE GENOMIC DNA]</scope>
    <source>
        <strain evidence="3">DF5081</strain>
    </source>
</reference>
<feature type="compositionally biased region" description="Basic and acidic residues" evidence="1">
    <location>
        <begin position="62"/>
        <end position="79"/>
    </location>
</feature>
<accession>A0A8R1I0H9</accession>
<name>A0A8R1I0H9_CAEJA</name>
<feature type="region of interest" description="Disordered" evidence="1">
    <location>
        <begin position="1"/>
        <end position="79"/>
    </location>
</feature>